<evidence type="ECO:0000256" key="2">
    <source>
        <dbReference type="ARBA" id="ARBA00022801"/>
    </source>
</evidence>
<dbReference type="GO" id="GO:0006508">
    <property type="term" value="P:proteolysis"/>
    <property type="evidence" value="ECO:0007669"/>
    <property type="project" value="InterPro"/>
</dbReference>
<evidence type="ECO:0000313" key="5">
    <source>
        <dbReference type="Proteomes" id="UP000017174"/>
    </source>
</evidence>
<name>U7V587_9MICC</name>
<protein>
    <submittedName>
        <fullName evidence="4">Hydrolase, alpha/beta domain protein</fullName>
    </submittedName>
</protein>
<dbReference type="InterPro" id="IPR000073">
    <property type="entry name" value="AB_hydrolase_1"/>
</dbReference>
<dbReference type="InterPro" id="IPR051601">
    <property type="entry name" value="Serine_prot/Carboxylest_S33"/>
</dbReference>
<dbReference type="PRINTS" id="PR00793">
    <property type="entry name" value="PROAMNOPTASE"/>
</dbReference>
<feature type="domain" description="AB hydrolase-1" evidence="3">
    <location>
        <begin position="96"/>
        <end position="211"/>
    </location>
</feature>
<dbReference type="InterPro" id="IPR002410">
    <property type="entry name" value="Peptidase_S33"/>
</dbReference>
<reference evidence="4 5" key="1">
    <citation type="submission" date="2013-08" db="EMBL/GenBank/DDBJ databases">
        <authorList>
            <person name="Weinstock G."/>
            <person name="Sodergren E."/>
            <person name="Wylie T."/>
            <person name="Fulton L."/>
            <person name="Fulton R."/>
            <person name="Fronick C."/>
            <person name="O'Laughlin M."/>
            <person name="Godfrey J."/>
            <person name="Miner T."/>
            <person name="Herter B."/>
            <person name="Appelbaum E."/>
            <person name="Cordes M."/>
            <person name="Lek S."/>
            <person name="Wollam A."/>
            <person name="Pepin K.H."/>
            <person name="Palsikar V.B."/>
            <person name="Mitreva M."/>
            <person name="Wilson R.K."/>
        </authorList>
    </citation>
    <scope>NUCLEOTIDE SEQUENCE [LARGE SCALE GENOMIC DNA]</scope>
    <source>
        <strain evidence="4 5">F0184</strain>
    </source>
</reference>
<dbReference type="GO" id="GO:0004177">
    <property type="term" value="F:aminopeptidase activity"/>
    <property type="evidence" value="ECO:0007669"/>
    <property type="project" value="UniProtKB-EC"/>
</dbReference>
<accession>U7V587</accession>
<evidence type="ECO:0000259" key="3">
    <source>
        <dbReference type="Pfam" id="PF00561"/>
    </source>
</evidence>
<dbReference type="AlphaFoldDB" id="U7V587"/>
<dbReference type="PANTHER" id="PTHR43248:SF2">
    <property type="entry name" value="PROLYL AMINOPEPTIDASE"/>
    <property type="match status" value="1"/>
</dbReference>
<proteinExistence type="inferred from homology"/>
<comment type="caution">
    <text evidence="4">The sequence shown here is derived from an EMBL/GenBank/DDBJ whole genome shotgun (WGS) entry which is preliminary data.</text>
</comment>
<dbReference type="PANTHER" id="PTHR43248">
    <property type="entry name" value="2-SUCCINYL-6-HYDROXY-2,4-CYCLOHEXADIENE-1-CARBOXYLATE SYNTHASE"/>
    <property type="match status" value="1"/>
</dbReference>
<evidence type="ECO:0000256" key="1">
    <source>
        <dbReference type="ARBA" id="ARBA00010088"/>
    </source>
</evidence>
<sequence>MRGRLKAVYSLQKEGSTLAVAKLPQVQYRKGATTKVDQHEIIDHWFEVPLTHGLIFSRGKDAALSSRFADQSIKIFAREVINTSDTLTLPVEKRPYIVYLQGGPGFGSPKTGSIGGWIAELAKTHRVILLDQRGTGMSSPLSARNITAVGDAQLQAEYVELFRADSIIADAEAVREVLLADRTDKRWSTVGQSFGGFLTLSYLSFAPQSLRDSRITAGLAPIRTTVDNVYEHTFDRMAERNKEYYSWFPEDAALATRIAEHLRTHEEFLPTGERLTDHRFQMAGHYLGGRWRERGLHYFLETAFAEGDDHLSDQFLSSMSGGVSFLANPLYALMHETIYADGPADGNLPGIPGFTVSPSPAPTNWAAARVAAKRPEFAPDAETLFFTGEHIFPWYYEEDPALRPLAEVAQLLAEKKDWGRLYDHEQLHRNEVPVVAAAYTPDIYVDYENSMETARWVGNTHVWTSKTHHHDGFGSDPLTILGHLKNMLAEVHNQ</sequence>
<dbReference type="Proteomes" id="UP000017174">
    <property type="component" value="Unassembled WGS sequence"/>
</dbReference>
<dbReference type="SUPFAM" id="SSF53474">
    <property type="entry name" value="alpha/beta-Hydrolases"/>
    <property type="match status" value="1"/>
</dbReference>
<dbReference type="Pfam" id="PF00561">
    <property type="entry name" value="Abhydrolase_1"/>
    <property type="match status" value="1"/>
</dbReference>
<gene>
    <name evidence="4" type="ORF">HMPREF0742_00728</name>
</gene>
<dbReference type="HOGENOM" id="CLU_024518_2_0_11"/>
<organism evidence="4 5">
    <name type="scientific">Rothia aeria F0184</name>
    <dbReference type="NCBI Taxonomy" id="888019"/>
    <lineage>
        <taxon>Bacteria</taxon>
        <taxon>Bacillati</taxon>
        <taxon>Actinomycetota</taxon>
        <taxon>Actinomycetes</taxon>
        <taxon>Micrococcales</taxon>
        <taxon>Micrococcaceae</taxon>
        <taxon>Rothia</taxon>
    </lineage>
</organism>
<dbReference type="Gene3D" id="3.40.50.1820">
    <property type="entry name" value="alpha/beta hydrolase"/>
    <property type="match status" value="1"/>
</dbReference>
<dbReference type="EMBL" id="AXZG01000022">
    <property type="protein sequence ID" value="ERT66877.1"/>
    <property type="molecule type" value="Genomic_DNA"/>
</dbReference>
<comment type="similarity">
    <text evidence="1">Belongs to the peptidase S33 family.</text>
</comment>
<dbReference type="InterPro" id="IPR029058">
    <property type="entry name" value="AB_hydrolase_fold"/>
</dbReference>
<evidence type="ECO:0000313" key="4">
    <source>
        <dbReference type="EMBL" id="ERT66877.1"/>
    </source>
</evidence>
<keyword evidence="2 4" id="KW-0378">Hydrolase</keyword>
<dbReference type="PATRIC" id="fig|888019.4.peg.619"/>